<dbReference type="GO" id="GO:0016491">
    <property type="term" value="F:oxidoreductase activity"/>
    <property type="evidence" value="ECO:0007669"/>
    <property type="project" value="InterPro"/>
</dbReference>
<reference evidence="2 3" key="1">
    <citation type="journal article" date="2014" name="Environ. Microbiol.">
        <title>Insights into organohalide respiration and the versatile catabolism of Sulfurospirillum multivorans gained from comparative genomics and physiological studies.</title>
        <authorList>
            <person name="Goris T."/>
            <person name="Schubert T."/>
            <person name="Gadkari J."/>
            <person name="Wubet T."/>
            <person name="Tarkka M."/>
            <person name="Buscot F."/>
            <person name="Adrian L."/>
            <person name="Diekert G."/>
        </authorList>
    </citation>
    <scope>NUCLEOTIDE SEQUENCE [LARGE SCALE GENOMIC DNA]</scope>
    <source>
        <strain evidence="3">DM 12446 / JCM 15788 / NBRC 109480</strain>
    </source>
</reference>
<dbReference type="InterPro" id="IPR020471">
    <property type="entry name" value="AKR"/>
</dbReference>
<dbReference type="InterPro" id="IPR036812">
    <property type="entry name" value="NAD(P)_OxRdtase_dom_sf"/>
</dbReference>
<dbReference type="PANTHER" id="PTHR11732">
    <property type="entry name" value="ALDO/KETO REDUCTASE"/>
    <property type="match status" value="1"/>
</dbReference>
<name>A0AA86AKR7_SULMK</name>
<dbReference type="Pfam" id="PF00248">
    <property type="entry name" value="Aldo_ket_red"/>
    <property type="match status" value="1"/>
</dbReference>
<accession>A0AA86AKR7</accession>
<dbReference type="Proteomes" id="UP000019322">
    <property type="component" value="Chromosome"/>
</dbReference>
<feature type="domain" description="NADP-dependent oxidoreductase" evidence="1">
    <location>
        <begin position="35"/>
        <end position="281"/>
    </location>
</feature>
<dbReference type="RefSeq" id="WP_025344467.1">
    <property type="nucleotide sequence ID" value="NZ_CP007201.1"/>
</dbReference>
<evidence type="ECO:0000313" key="2">
    <source>
        <dbReference type="EMBL" id="AHJ12590.1"/>
    </source>
</evidence>
<dbReference type="EMBL" id="CP007201">
    <property type="protein sequence ID" value="AHJ12590.1"/>
    <property type="molecule type" value="Genomic_DNA"/>
</dbReference>
<dbReference type="KEGG" id="smul:SMUL_1329"/>
<organism evidence="2 3">
    <name type="scientific">Sulfurospirillum multivorans (strain DM 12446 / JCM 15788 / NBRC 109480)</name>
    <dbReference type="NCBI Taxonomy" id="1150621"/>
    <lineage>
        <taxon>Bacteria</taxon>
        <taxon>Pseudomonadati</taxon>
        <taxon>Campylobacterota</taxon>
        <taxon>Epsilonproteobacteria</taxon>
        <taxon>Campylobacterales</taxon>
        <taxon>Sulfurospirillaceae</taxon>
        <taxon>Sulfurospirillum</taxon>
    </lineage>
</organism>
<dbReference type="AlphaFoldDB" id="A0AA86AKR7"/>
<protein>
    <submittedName>
        <fullName evidence="2">Aldo_keto_red family protein</fullName>
    </submittedName>
</protein>
<gene>
    <name evidence="2" type="ORF">SMUL_1329</name>
</gene>
<evidence type="ECO:0000259" key="1">
    <source>
        <dbReference type="Pfam" id="PF00248"/>
    </source>
</evidence>
<evidence type="ECO:0000313" key="3">
    <source>
        <dbReference type="Proteomes" id="UP000019322"/>
    </source>
</evidence>
<dbReference type="InterPro" id="IPR023210">
    <property type="entry name" value="NADP_OxRdtase_dom"/>
</dbReference>
<dbReference type="CDD" id="cd19099">
    <property type="entry name" value="AKR_unchar"/>
    <property type="match status" value="1"/>
</dbReference>
<dbReference type="SUPFAM" id="SSF51430">
    <property type="entry name" value="NAD(P)-linked oxidoreductase"/>
    <property type="match status" value="1"/>
</dbReference>
<sequence length="377" mass="43206">MHHSYATPEATYRFAKQFSHYKDFYARHDGLIFSKLGFGTFKKEPYKEENYIFDYKDALRTAIKSGINLIDTAINYRYQESEKEIGEVLAELIEKDEVKREELIVCSKGGFIPLCFPFPPNPYLWIDEHIVQKGLATLEDIELDQHCMTTDFLRYSLQQSLKNLQLECLDIYFLHNPETQLTKIGKSAFFEKLEAVFTLFETLVSENKIKSYGVAVWNALTYEEDNAEHINLEALFDVARKVGGQNHHFKYIQLPFNIAKTNAYSVANQKMSDGNYYTPLQVAHKLGLGVIGSSSLLQMHLFQKPFKPEVGYLLDSKMELQSDVQLALQFVRSSRGFISSLFSSTKSEHVIENGKIASINAVSSAKYNLLFKVEKST</sequence>
<dbReference type="Gene3D" id="3.20.20.100">
    <property type="entry name" value="NADP-dependent oxidoreductase domain"/>
    <property type="match status" value="1"/>
</dbReference>
<proteinExistence type="predicted"/>